<dbReference type="Proteomes" id="UP001178461">
    <property type="component" value="Chromosome 13"/>
</dbReference>
<dbReference type="Pfam" id="PF00335">
    <property type="entry name" value="Tetraspanin"/>
    <property type="match status" value="1"/>
</dbReference>
<evidence type="ECO:0000256" key="1">
    <source>
        <dbReference type="ARBA" id="ARBA00004141"/>
    </source>
</evidence>
<keyword evidence="5 8" id="KW-0472">Membrane</keyword>
<dbReference type="InterPro" id="IPR018499">
    <property type="entry name" value="Tetraspanin/Peripherin"/>
</dbReference>
<proteinExistence type="inferred from homology"/>
<dbReference type="Gene3D" id="1.10.1450.10">
    <property type="entry name" value="Tetraspanin"/>
    <property type="match status" value="1"/>
</dbReference>
<evidence type="ECO:0000256" key="2">
    <source>
        <dbReference type="ARBA" id="ARBA00006840"/>
    </source>
</evidence>
<keyword evidence="7" id="KW-1015">Disulfide bond</keyword>
<dbReference type="InterPro" id="IPR008952">
    <property type="entry name" value="Tetraspanin_EC2_sf"/>
</dbReference>
<accession>A0AA35L7C4</accession>
<feature type="transmembrane region" description="Helical" evidence="8">
    <location>
        <begin position="242"/>
        <end position="267"/>
    </location>
</feature>
<comment type="subcellular location">
    <subcellularLocation>
        <location evidence="1 8">Membrane</location>
        <topology evidence="1 8">Multi-pass membrane protein</topology>
    </subcellularLocation>
</comment>
<protein>
    <recommendedName>
        <fullName evidence="8">Tetraspanin</fullName>
    </recommendedName>
</protein>
<evidence type="ECO:0000256" key="7">
    <source>
        <dbReference type="PIRSR" id="PIRSR002419-1"/>
    </source>
</evidence>
<dbReference type="PRINTS" id="PR00259">
    <property type="entry name" value="TMFOUR"/>
</dbReference>
<organism evidence="10 11">
    <name type="scientific">Podarcis lilfordi</name>
    <name type="common">Lilford's wall lizard</name>
    <dbReference type="NCBI Taxonomy" id="74358"/>
    <lineage>
        <taxon>Eukaryota</taxon>
        <taxon>Metazoa</taxon>
        <taxon>Chordata</taxon>
        <taxon>Craniata</taxon>
        <taxon>Vertebrata</taxon>
        <taxon>Euteleostomi</taxon>
        <taxon>Lepidosauria</taxon>
        <taxon>Squamata</taxon>
        <taxon>Bifurcata</taxon>
        <taxon>Unidentata</taxon>
        <taxon>Episquamata</taxon>
        <taxon>Laterata</taxon>
        <taxon>Lacertibaenia</taxon>
        <taxon>Lacertidae</taxon>
        <taxon>Podarcis</taxon>
    </lineage>
</organism>
<evidence type="ECO:0000313" key="10">
    <source>
        <dbReference type="EMBL" id="CAI5790666.1"/>
    </source>
</evidence>
<feature type="transmembrane region" description="Helical" evidence="8">
    <location>
        <begin position="124"/>
        <end position="146"/>
    </location>
</feature>
<evidence type="ECO:0000256" key="5">
    <source>
        <dbReference type="ARBA" id="ARBA00023136"/>
    </source>
</evidence>
<feature type="transmembrane region" description="Helical" evidence="8">
    <location>
        <begin position="97"/>
        <end position="117"/>
    </location>
</feature>
<name>A0AA35L7C4_9SAUR</name>
<feature type="region of interest" description="Disordered" evidence="9">
    <location>
        <begin position="1"/>
        <end position="39"/>
    </location>
</feature>
<dbReference type="PANTHER" id="PTHR19282:SF377">
    <property type="entry name" value="TETRASPANIN"/>
    <property type="match status" value="1"/>
</dbReference>
<evidence type="ECO:0000256" key="8">
    <source>
        <dbReference type="RuleBase" id="RU361218"/>
    </source>
</evidence>
<dbReference type="InterPro" id="IPR000301">
    <property type="entry name" value="Tetraspanin_animals"/>
</dbReference>
<dbReference type="InterPro" id="IPR018503">
    <property type="entry name" value="Tetraspanin_CS"/>
</dbReference>
<dbReference type="PANTHER" id="PTHR19282">
    <property type="entry name" value="TETRASPANIN"/>
    <property type="match status" value="1"/>
</dbReference>
<feature type="transmembrane region" description="Helical" evidence="8">
    <location>
        <begin position="54"/>
        <end position="77"/>
    </location>
</feature>
<feature type="disulfide bond" evidence="7">
    <location>
        <begin position="189"/>
        <end position="210"/>
    </location>
</feature>
<dbReference type="EMBL" id="OX395138">
    <property type="protein sequence ID" value="CAI5790666.1"/>
    <property type="molecule type" value="Genomic_DNA"/>
</dbReference>
<dbReference type="FunFam" id="1.10.1450.10:FF:000006">
    <property type="entry name" value="Tetraspanin"/>
    <property type="match status" value="1"/>
</dbReference>
<comment type="similarity">
    <text evidence="2 8">Belongs to the tetraspanin (TM4SF) family.</text>
</comment>
<reference evidence="10" key="1">
    <citation type="submission" date="2022-12" db="EMBL/GenBank/DDBJ databases">
        <authorList>
            <person name="Alioto T."/>
            <person name="Alioto T."/>
            <person name="Gomez Garrido J."/>
        </authorList>
    </citation>
    <scope>NUCLEOTIDE SEQUENCE</scope>
</reference>
<sequence length="278" mass="31166">MEPRTLRSKDKQLGRGLGIWDGGSRPKSALPPRDQDTSTMGVSRGCLLCVKVKMFVFNLIFWLGGCGVLGVGVWLAVTQGRFATLSFSFPSLSAAGLFMATGAIIMVVGFLGCLGAATEHRCLLLTFFLVLSTLFLLELVGLLVFVTCRDKFDRYAQSNLKEGLQLYETEGNVGLTRAWDVVQNEFRCCGVQNYTDWFEVRNRTWVPESCCLQQSDICQVDSASWWKEPCYEKVKRWLGENISAMGIFAACIIVVQVLGIVFSMLMYCQVRRAEKYYD</sequence>
<gene>
    <name evidence="10" type="ORF">PODLI_1B009861</name>
</gene>
<keyword evidence="6" id="KW-0325">Glycoprotein</keyword>
<dbReference type="PIRSF" id="PIRSF002419">
    <property type="entry name" value="Tetraspanin"/>
    <property type="match status" value="1"/>
</dbReference>
<keyword evidence="11" id="KW-1185">Reference proteome</keyword>
<keyword evidence="4 8" id="KW-1133">Transmembrane helix</keyword>
<evidence type="ECO:0000256" key="9">
    <source>
        <dbReference type="SAM" id="MobiDB-lite"/>
    </source>
</evidence>
<keyword evidence="3 8" id="KW-0812">Transmembrane</keyword>
<feature type="compositionally biased region" description="Basic and acidic residues" evidence="9">
    <location>
        <begin position="1"/>
        <end position="13"/>
    </location>
</feature>
<dbReference type="PROSITE" id="PS00421">
    <property type="entry name" value="TM4_1"/>
    <property type="match status" value="1"/>
</dbReference>
<dbReference type="AlphaFoldDB" id="A0AA35L7C4"/>
<dbReference type="CDD" id="cd03165">
    <property type="entry name" value="NET-5_like_LEL"/>
    <property type="match status" value="1"/>
</dbReference>
<dbReference type="GO" id="GO:0005886">
    <property type="term" value="C:plasma membrane"/>
    <property type="evidence" value="ECO:0007669"/>
    <property type="project" value="TreeGrafter"/>
</dbReference>
<evidence type="ECO:0000256" key="6">
    <source>
        <dbReference type="ARBA" id="ARBA00023180"/>
    </source>
</evidence>
<evidence type="ECO:0000256" key="4">
    <source>
        <dbReference type="ARBA" id="ARBA00022989"/>
    </source>
</evidence>
<dbReference type="SUPFAM" id="SSF48652">
    <property type="entry name" value="Tetraspanin"/>
    <property type="match status" value="1"/>
</dbReference>
<evidence type="ECO:0000313" key="11">
    <source>
        <dbReference type="Proteomes" id="UP001178461"/>
    </source>
</evidence>
<evidence type="ECO:0000256" key="3">
    <source>
        <dbReference type="ARBA" id="ARBA00022692"/>
    </source>
</evidence>